<dbReference type="AlphaFoldDB" id="A0A6J7CXS0"/>
<name>A0A6J7CXS0_9ZZZZ</name>
<accession>A0A6J7CXS0</accession>
<organism evidence="1">
    <name type="scientific">freshwater metagenome</name>
    <dbReference type="NCBI Taxonomy" id="449393"/>
    <lineage>
        <taxon>unclassified sequences</taxon>
        <taxon>metagenomes</taxon>
        <taxon>ecological metagenomes</taxon>
    </lineage>
</organism>
<gene>
    <name evidence="1" type="ORF">UFOPK3423_00299</name>
</gene>
<reference evidence="1" key="1">
    <citation type="submission" date="2020-05" db="EMBL/GenBank/DDBJ databases">
        <authorList>
            <person name="Chiriac C."/>
            <person name="Salcher M."/>
            <person name="Ghai R."/>
            <person name="Kavagutti S V."/>
        </authorList>
    </citation>
    <scope>NUCLEOTIDE SEQUENCE</scope>
</reference>
<proteinExistence type="predicted"/>
<dbReference type="EMBL" id="CAFBLQ010000020">
    <property type="protein sequence ID" value="CAB4862390.1"/>
    <property type="molecule type" value="Genomic_DNA"/>
</dbReference>
<sequence length="143" mass="14202">MRPLGPAVAAAIVLAVAGCGSSGPRANQLRPPSPIVLSASITPKGVTLSPASIGAGPIRIVVANLSGMPQHATLVATGVADVASGSIQGTRSTGMIEPERTATLQTAVAPGRYRLRLAGDAAAPAELLVGPERASSQNDLLLP</sequence>
<dbReference type="PROSITE" id="PS51257">
    <property type="entry name" value="PROKAR_LIPOPROTEIN"/>
    <property type="match status" value="1"/>
</dbReference>
<evidence type="ECO:0000313" key="1">
    <source>
        <dbReference type="EMBL" id="CAB4862390.1"/>
    </source>
</evidence>
<protein>
    <submittedName>
        <fullName evidence="1">Unannotated protein</fullName>
    </submittedName>
</protein>